<evidence type="ECO:0000313" key="3">
    <source>
        <dbReference type="Proteomes" id="UP000292858"/>
    </source>
</evidence>
<feature type="region of interest" description="Disordered" evidence="1">
    <location>
        <begin position="307"/>
        <end position="330"/>
    </location>
</feature>
<dbReference type="EMBL" id="SIJL01000002">
    <property type="protein sequence ID" value="TBH21389.1"/>
    <property type="molecule type" value="Genomic_DNA"/>
</dbReference>
<dbReference type="OrthoDB" id="9986370at2"/>
<organism evidence="2 3">
    <name type="scientific">Thermus thermamylovorans</name>
    <dbReference type="NCBI Taxonomy" id="2509362"/>
    <lineage>
        <taxon>Bacteria</taxon>
        <taxon>Thermotogati</taxon>
        <taxon>Deinococcota</taxon>
        <taxon>Deinococci</taxon>
        <taxon>Thermales</taxon>
        <taxon>Thermaceae</taxon>
        <taxon>Thermus</taxon>
    </lineage>
</organism>
<dbReference type="RefSeq" id="WP_130840096.1">
    <property type="nucleotide sequence ID" value="NZ_SIJL01000002.1"/>
</dbReference>
<evidence type="ECO:0000256" key="1">
    <source>
        <dbReference type="SAM" id="MobiDB-lite"/>
    </source>
</evidence>
<sequence>MNGALVKKTITYTHTLPSGAVVVILGVPALCDEESEDGFCAFEPEVSERLYDLIDAAAARNPAPGEVVRLLFSDDPETVRPQVDLEVRVRGKGLNFGEIPLSALERLVESTTKAYRIAAKAVAKRLGVSKTPPYPTVAFVAPGSVVLGLRSSGSTPLFEEADVGHMALDLILQGVEWAGEGAPPGEDPELVAAALESVIELGKQEGVVELARYGEGGRQWKGVITPELRAKGEERLREVVREASRKSLQVFEGLLDAIKLDGEAHLRELSLKPQEYTGTTLNFRYGPDLLPKLLELFGKRVRLAAEEKAGPGERDFQALEVEGAKELPEA</sequence>
<protein>
    <submittedName>
        <fullName evidence="2">Uncharacterized protein</fullName>
    </submittedName>
</protein>
<accession>A0A4Q9B5R4</accession>
<dbReference type="AlphaFoldDB" id="A0A4Q9B5R4"/>
<dbReference type="Proteomes" id="UP000292858">
    <property type="component" value="Unassembled WGS sequence"/>
</dbReference>
<comment type="caution">
    <text evidence="2">The sequence shown here is derived from an EMBL/GenBank/DDBJ whole genome shotgun (WGS) entry which is preliminary data.</text>
</comment>
<reference evidence="2 3" key="1">
    <citation type="submission" date="2019-02" db="EMBL/GenBank/DDBJ databases">
        <title>Thermus sp. a novel from hot spring.</title>
        <authorList>
            <person name="Zhao Z."/>
        </authorList>
    </citation>
    <scope>NUCLEOTIDE SEQUENCE [LARGE SCALE GENOMIC DNA]</scope>
    <source>
        <strain evidence="2 3">CFH 72773T</strain>
    </source>
</reference>
<gene>
    <name evidence="2" type="ORF">ETP66_01910</name>
</gene>
<proteinExistence type="predicted"/>
<keyword evidence="3" id="KW-1185">Reference proteome</keyword>
<evidence type="ECO:0000313" key="2">
    <source>
        <dbReference type="EMBL" id="TBH21389.1"/>
    </source>
</evidence>
<name>A0A4Q9B5R4_9DEIN</name>